<dbReference type="SUPFAM" id="SSF52096">
    <property type="entry name" value="ClpP/crotonase"/>
    <property type="match status" value="1"/>
</dbReference>
<accession>A0A432XH36</accession>
<evidence type="ECO:0000313" key="4">
    <source>
        <dbReference type="Proteomes" id="UP000286985"/>
    </source>
</evidence>
<sequence>MNTFKAILFLTIFLLGGCAQSHLDIFPELEDPSLMDRKISVSQLHQDIDAFVAGVQARHPDFDSYANQQAIQQSMLKLKQQIDQPLTRVEFFRYVGKLSHLFNDGHSFLIWPYQEYAAAVDAGIQPFPFAVKEQDGSLYLARDYNLVADNESKTLVSGSRIISINGVSAEQIIAQGQHFVGGETQHLREAFVAARFPYILWAVFGMIGDFELVVQHETQVNSVDVNRDQQWQSQTGQVANTDLELQIREPNLAYLRVGSFDVDPEQFADDIADHFSTIKQQNIQHLIIDIRDNTGGNTDTATELASYLAEAPFKLVSHVTERLNEDNRGWFGYKGSAGDMIRTPWTDEVSPKSEARRFTGNVYVLIGPVTYSAAIVFATTVQDNEMATLVGEPTGGYANQTAQGNLFNLPHSQLRAYVATRLLVRPNGATEVTPVVPDVMVQPDMASGSDTALTKIKELMQ</sequence>
<dbReference type="PROSITE" id="PS51257">
    <property type="entry name" value="PROKAR_LIPOPROTEIN"/>
    <property type="match status" value="1"/>
</dbReference>
<dbReference type="AlphaFoldDB" id="A0A432XH36"/>
<evidence type="ECO:0000313" key="3">
    <source>
        <dbReference type="EMBL" id="RUO48031.1"/>
    </source>
</evidence>
<dbReference type="RefSeq" id="WP_092839952.1">
    <property type="nucleotide sequence ID" value="NZ_FPCF01000002.1"/>
</dbReference>
<protein>
    <submittedName>
        <fullName evidence="3">Peptidase S41</fullName>
    </submittedName>
</protein>
<keyword evidence="1" id="KW-0732">Signal</keyword>
<dbReference type="SMART" id="SM00245">
    <property type="entry name" value="TSPc"/>
    <property type="match status" value="1"/>
</dbReference>
<comment type="caution">
    <text evidence="3">The sequence shown here is derived from an EMBL/GenBank/DDBJ whole genome shotgun (WGS) entry which is preliminary data.</text>
</comment>
<dbReference type="PANTHER" id="PTHR32060:SF30">
    <property type="entry name" value="CARBOXY-TERMINAL PROCESSING PROTEASE CTPA"/>
    <property type="match status" value="1"/>
</dbReference>
<dbReference type="EMBL" id="PIPU01000003">
    <property type="protein sequence ID" value="RUO48031.1"/>
    <property type="molecule type" value="Genomic_DNA"/>
</dbReference>
<dbReference type="Pfam" id="PF03572">
    <property type="entry name" value="Peptidase_S41"/>
    <property type="match status" value="1"/>
</dbReference>
<name>A0A432XH36_9GAMM</name>
<dbReference type="Proteomes" id="UP000286985">
    <property type="component" value="Unassembled WGS sequence"/>
</dbReference>
<dbReference type="GO" id="GO:0030288">
    <property type="term" value="C:outer membrane-bounded periplasmic space"/>
    <property type="evidence" value="ECO:0007669"/>
    <property type="project" value="TreeGrafter"/>
</dbReference>
<dbReference type="GO" id="GO:0008236">
    <property type="term" value="F:serine-type peptidase activity"/>
    <property type="evidence" value="ECO:0007669"/>
    <property type="project" value="InterPro"/>
</dbReference>
<feature type="chain" id="PRO_5019449768" evidence="1">
    <location>
        <begin position="22"/>
        <end position="461"/>
    </location>
</feature>
<dbReference type="OrthoDB" id="6397760at2"/>
<dbReference type="InterPro" id="IPR005151">
    <property type="entry name" value="Tail-specific_protease"/>
</dbReference>
<organism evidence="3 4">
    <name type="scientific">Pseudidiomarina donghaiensis</name>
    <dbReference type="NCBI Taxonomy" id="519452"/>
    <lineage>
        <taxon>Bacteria</taxon>
        <taxon>Pseudomonadati</taxon>
        <taxon>Pseudomonadota</taxon>
        <taxon>Gammaproteobacteria</taxon>
        <taxon>Alteromonadales</taxon>
        <taxon>Idiomarinaceae</taxon>
        <taxon>Pseudidiomarina</taxon>
    </lineage>
</organism>
<dbReference type="PANTHER" id="PTHR32060">
    <property type="entry name" value="TAIL-SPECIFIC PROTEASE"/>
    <property type="match status" value="1"/>
</dbReference>
<keyword evidence="4" id="KW-1185">Reference proteome</keyword>
<dbReference type="GO" id="GO:0004175">
    <property type="term" value="F:endopeptidase activity"/>
    <property type="evidence" value="ECO:0007669"/>
    <property type="project" value="TreeGrafter"/>
</dbReference>
<reference evidence="4" key="1">
    <citation type="journal article" date="2018" name="Front. Microbiol.">
        <title>Genome-Based Analysis Reveals the Taxonomy and Diversity of the Family Idiomarinaceae.</title>
        <authorList>
            <person name="Liu Y."/>
            <person name="Lai Q."/>
            <person name="Shao Z."/>
        </authorList>
    </citation>
    <scope>NUCLEOTIDE SEQUENCE [LARGE SCALE GENOMIC DNA]</scope>
    <source>
        <strain evidence="4">908033</strain>
    </source>
</reference>
<evidence type="ECO:0000256" key="1">
    <source>
        <dbReference type="SAM" id="SignalP"/>
    </source>
</evidence>
<dbReference type="GO" id="GO:0006508">
    <property type="term" value="P:proteolysis"/>
    <property type="evidence" value="ECO:0007669"/>
    <property type="project" value="InterPro"/>
</dbReference>
<evidence type="ECO:0000259" key="2">
    <source>
        <dbReference type="SMART" id="SM00245"/>
    </source>
</evidence>
<dbReference type="InterPro" id="IPR029045">
    <property type="entry name" value="ClpP/crotonase-like_dom_sf"/>
</dbReference>
<dbReference type="Gene3D" id="3.90.226.10">
    <property type="entry name" value="2-enoyl-CoA Hydratase, Chain A, domain 1"/>
    <property type="match status" value="1"/>
</dbReference>
<proteinExistence type="predicted"/>
<feature type="domain" description="Tail specific protease" evidence="2">
    <location>
        <begin position="218"/>
        <end position="442"/>
    </location>
</feature>
<dbReference type="STRING" id="519452.SAMN04488139_1541"/>
<gene>
    <name evidence="3" type="ORF">CWE24_08605</name>
</gene>
<dbReference type="GO" id="GO:0007165">
    <property type="term" value="P:signal transduction"/>
    <property type="evidence" value="ECO:0007669"/>
    <property type="project" value="TreeGrafter"/>
</dbReference>
<feature type="signal peptide" evidence="1">
    <location>
        <begin position="1"/>
        <end position="21"/>
    </location>
</feature>